<keyword evidence="2" id="KW-1185">Reference proteome</keyword>
<reference evidence="1" key="1">
    <citation type="submission" date="2023-03" db="EMBL/GenBank/DDBJ databases">
        <title>Massive genome expansion in bonnet fungi (Mycena s.s.) driven by repeated elements and novel gene families across ecological guilds.</title>
        <authorList>
            <consortium name="Lawrence Berkeley National Laboratory"/>
            <person name="Harder C.B."/>
            <person name="Miyauchi S."/>
            <person name="Viragh M."/>
            <person name="Kuo A."/>
            <person name="Thoen E."/>
            <person name="Andreopoulos B."/>
            <person name="Lu D."/>
            <person name="Skrede I."/>
            <person name="Drula E."/>
            <person name="Henrissat B."/>
            <person name="Morin E."/>
            <person name="Kohler A."/>
            <person name="Barry K."/>
            <person name="LaButti K."/>
            <person name="Morin E."/>
            <person name="Salamov A."/>
            <person name="Lipzen A."/>
            <person name="Mereny Z."/>
            <person name="Hegedus B."/>
            <person name="Baldrian P."/>
            <person name="Stursova M."/>
            <person name="Weitz H."/>
            <person name="Taylor A."/>
            <person name="Grigoriev I.V."/>
            <person name="Nagy L.G."/>
            <person name="Martin F."/>
            <person name="Kauserud H."/>
        </authorList>
    </citation>
    <scope>NUCLEOTIDE SEQUENCE</scope>
    <source>
        <strain evidence="1">CBHHK188m</strain>
    </source>
</reference>
<name>A0AAD7JHS7_9AGAR</name>
<evidence type="ECO:0000313" key="1">
    <source>
        <dbReference type="EMBL" id="KAJ7763672.1"/>
    </source>
</evidence>
<accession>A0AAD7JHS7</accession>
<sequence length="374" mass="41653">MKREAKASIDAEGMDRPILVIVGTAQSAPATSVTDGEERRTSFCNGHGRRSNREDRWSDWLRQYNSCNLGTFKHSRRSDFDKERRRRWGSMITVVGGVDISANCRAHSTRWVGLDFDFPQKRETTSNAGQRGKYGKRWRGAGDSDRFPTNTGLTLYRSWQANTTFKGEFPENGCPKRGLGYDDGSPAMADTTDGPGSWILIHRNGRRFEYKRKKVWRHPAQRGQCTLLYPNLLLQTIAIRDELGEFKSHHKVGIVGDAVIVPGAVGVDVGSVDRPNANTEQIGALNGALNVENHSRRRATSRPTVKAMIGKVGLIVWHRLMDDRRATIWASKRVFREFCAAITSRIPKISESRGGLLVDRISLGIGDGGNASDG</sequence>
<dbReference type="AlphaFoldDB" id="A0AAD7JHS7"/>
<protein>
    <submittedName>
        <fullName evidence="1">Uncharacterized protein</fullName>
    </submittedName>
</protein>
<gene>
    <name evidence="1" type="ORF">DFH07DRAFT_939287</name>
</gene>
<dbReference type="Proteomes" id="UP001215280">
    <property type="component" value="Unassembled WGS sequence"/>
</dbReference>
<organism evidence="1 2">
    <name type="scientific">Mycena maculata</name>
    <dbReference type="NCBI Taxonomy" id="230809"/>
    <lineage>
        <taxon>Eukaryota</taxon>
        <taxon>Fungi</taxon>
        <taxon>Dikarya</taxon>
        <taxon>Basidiomycota</taxon>
        <taxon>Agaricomycotina</taxon>
        <taxon>Agaricomycetes</taxon>
        <taxon>Agaricomycetidae</taxon>
        <taxon>Agaricales</taxon>
        <taxon>Marasmiineae</taxon>
        <taxon>Mycenaceae</taxon>
        <taxon>Mycena</taxon>
    </lineage>
</organism>
<evidence type="ECO:0000313" key="2">
    <source>
        <dbReference type="Proteomes" id="UP001215280"/>
    </source>
</evidence>
<proteinExistence type="predicted"/>
<comment type="caution">
    <text evidence="1">The sequence shown here is derived from an EMBL/GenBank/DDBJ whole genome shotgun (WGS) entry which is preliminary data.</text>
</comment>
<dbReference type="EMBL" id="JARJLG010000040">
    <property type="protein sequence ID" value="KAJ7763672.1"/>
    <property type="molecule type" value="Genomic_DNA"/>
</dbReference>